<proteinExistence type="predicted"/>
<evidence type="ECO:0000256" key="1">
    <source>
        <dbReference type="SAM" id="Coils"/>
    </source>
</evidence>
<evidence type="ECO:0000313" key="4">
    <source>
        <dbReference type="Proteomes" id="UP000593765"/>
    </source>
</evidence>
<feature type="chain" id="PRO_5034235732" description="Porin" evidence="2">
    <location>
        <begin position="23"/>
        <end position="485"/>
    </location>
</feature>
<dbReference type="SUPFAM" id="SSF56935">
    <property type="entry name" value="Porins"/>
    <property type="match status" value="1"/>
</dbReference>
<accession>A0A7M2X1J4</accession>
<dbReference type="Gene3D" id="2.40.160.10">
    <property type="entry name" value="Porin"/>
    <property type="match status" value="1"/>
</dbReference>
<sequence>MVRRKRAWLLANAATVLATAVAAGGTAGASEAQSSTDVADNRRLIEEIQGLQERIAELERRSATNARDSQPHADLADAHRVDRTIADVVADAERRSHLSLEGFTAGYSGGRFVIQSEDGNYLFSPSALVQFRYVANFADGVSSDGDGSFESGFEVRRLRLMFEGNFGSPNLSYFFQWNTGVNGGALVMDQAWVRYAFAGTPFAVRFGAYVNGWDHETAVNIGRQLAVDRSVVNYVFSTGVTGVENYVQGIELQYQAVDEWRASVMLHDGYLSRNTNFQNQAATAPAIGIVNPGGGTAGRFEYKLAGDWRDYTDFTARGTKKDLLVVGGGFNFDTADNLNALMYTADVQWEPSSVRGLSVYAAFVGMSRDFRSVPAGQTGSPNDWGFVAQAGYALSPAWEVFGRYSFTKLDDAGPGTLGNAARVNDTIHEIAAGVNYYLMDHAAKFSLDVLFLPEGSPLDMPGIGIIAQPTADPQAAIRAQFQLAI</sequence>
<feature type="signal peptide" evidence="2">
    <location>
        <begin position="1"/>
        <end position="22"/>
    </location>
</feature>
<evidence type="ECO:0008006" key="5">
    <source>
        <dbReference type="Google" id="ProtNLM"/>
    </source>
</evidence>
<dbReference type="EMBL" id="CP063458">
    <property type="protein sequence ID" value="QOV91563.1"/>
    <property type="molecule type" value="Genomic_DNA"/>
</dbReference>
<dbReference type="AlphaFoldDB" id="A0A7M2X1J4"/>
<keyword evidence="2" id="KW-0732">Signal</keyword>
<name>A0A7M2X1J4_9BACT</name>
<feature type="coiled-coil region" evidence="1">
    <location>
        <begin position="41"/>
        <end position="68"/>
    </location>
</feature>
<dbReference type="RefSeq" id="WP_206294862.1">
    <property type="nucleotide sequence ID" value="NZ_CP063458.1"/>
</dbReference>
<dbReference type="KEGG" id="hbs:IPV69_09465"/>
<keyword evidence="1" id="KW-0175">Coiled coil</keyword>
<keyword evidence="4" id="KW-1185">Reference proteome</keyword>
<reference evidence="3 4" key="1">
    <citation type="submission" date="2020-10" db="EMBL/GenBank/DDBJ databases">
        <title>Wide distribution of Phycisphaera-like planctomycetes from WD2101 soil group in peatlands and genome analysis of the first cultivated representative.</title>
        <authorList>
            <person name="Dedysh S.N."/>
            <person name="Beletsky A.V."/>
            <person name="Ivanova A."/>
            <person name="Kulichevskaya I.S."/>
            <person name="Suzina N.E."/>
            <person name="Philippov D.A."/>
            <person name="Rakitin A.L."/>
            <person name="Mardanov A.V."/>
            <person name="Ravin N.V."/>
        </authorList>
    </citation>
    <scope>NUCLEOTIDE SEQUENCE [LARGE SCALE GENOMIC DNA]</scope>
    <source>
        <strain evidence="3 4">M1803</strain>
    </source>
</reference>
<protein>
    <recommendedName>
        <fullName evidence="5">Porin</fullName>
    </recommendedName>
</protein>
<dbReference type="InterPro" id="IPR023614">
    <property type="entry name" value="Porin_dom_sf"/>
</dbReference>
<evidence type="ECO:0000256" key="2">
    <source>
        <dbReference type="SAM" id="SignalP"/>
    </source>
</evidence>
<gene>
    <name evidence="3" type="ORF">IPV69_09465</name>
</gene>
<organism evidence="3 4">
    <name type="scientific">Humisphaera borealis</name>
    <dbReference type="NCBI Taxonomy" id="2807512"/>
    <lineage>
        <taxon>Bacteria</taxon>
        <taxon>Pseudomonadati</taxon>
        <taxon>Planctomycetota</taxon>
        <taxon>Phycisphaerae</taxon>
        <taxon>Tepidisphaerales</taxon>
        <taxon>Tepidisphaeraceae</taxon>
        <taxon>Humisphaera</taxon>
    </lineage>
</organism>
<evidence type="ECO:0000313" key="3">
    <source>
        <dbReference type="EMBL" id="QOV91563.1"/>
    </source>
</evidence>
<dbReference type="Proteomes" id="UP000593765">
    <property type="component" value="Chromosome"/>
</dbReference>